<dbReference type="PANTHER" id="PTHR30565:SF9">
    <property type="entry name" value="PROTEIN YCIF"/>
    <property type="match status" value="1"/>
</dbReference>
<reference evidence="3" key="1">
    <citation type="journal article" date="2019" name="Int. J. Syst. Evol. Microbiol.">
        <title>The Global Catalogue of Microorganisms (GCM) 10K type strain sequencing project: providing services to taxonomists for standard genome sequencing and annotation.</title>
        <authorList>
            <consortium name="The Broad Institute Genomics Platform"/>
            <consortium name="The Broad Institute Genome Sequencing Center for Infectious Disease"/>
            <person name="Wu L."/>
            <person name="Ma J."/>
        </authorList>
    </citation>
    <scope>NUCLEOTIDE SEQUENCE [LARGE SCALE GENOMIC DNA]</scope>
    <source>
        <strain evidence="3">KCTC 52039</strain>
    </source>
</reference>
<feature type="compositionally biased region" description="Polar residues" evidence="1">
    <location>
        <begin position="37"/>
        <end position="49"/>
    </location>
</feature>
<feature type="compositionally biased region" description="Basic and acidic residues" evidence="1">
    <location>
        <begin position="22"/>
        <end position="34"/>
    </location>
</feature>
<dbReference type="InterPro" id="IPR009078">
    <property type="entry name" value="Ferritin-like_SF"/>
</dbReference>
<keyword evidence="3" id="KW-1185">Reference proteome</keyword>
<dbReference type="PANTHER" id="PTHR30565">
    <property type="entry name" value="PROTEIN YCIF"/>
    <property type="match status" value="1"/>
</dbReference>
<gene>
    <name evidence="2" type="ORF">ACFOGH_00030</name>
</gene>
<proteinExistence type="predicted"/>
<name>A0ABV7IU79_9RHOB</name>
<organism evidence="2 3">
    <name type="scientific">Cypionkella sinensis</name>
    <dbReference type="NCBI Taxonomy" id="1756043"/>
    <lineage>
        <taxon>Bacteria</taxon>
        <taxon>Pseudomonadati</taxon>
        <taxon>Pseudomonadota</taxon>
        <taxon>Alphaproteobacteria</taxon>
        <taxon>Rhodobacterales</taxon>
        <taxon>Paracoccaceae</taxon>
        <taxon>Cypionkella</taxon>
    </lineage>
</organism>
<dbReference type="RefSeq" id="WP_380071012.1">
    <property type="nucleotide sequence ID" value="NZ_JBHRTO010000001.1"/>
</dbReference>
<dbReference type="SUPFAM" id="SSF47240">
    <property type="entry name" value="Ferritin-like"/>
    <property type="match status" value="1"/>
</dbReference>
<dbReference type="InterPro" id="IPR012347">
    <property type="entry name" value="Ferritin-like"/>
</dbReference>
<comment type="caution">
    <text evidence="2">The sequence shown here is derived from an EMBL/GenBank/DDBJ whole genome shotgun (WGS) entry which is preliminary data.</text>
</comment>
<dbReference type="EMBL" id="JBHRTO010000001">
    <property type="protein sequence ID" value="MFC3179363.1"/>
    <property type="molecule type" value="Genomic_DNA"/>
</dbReference>
<sequence>MATTKTDMKSAATPARSTQAKTADRAKPSPESRQRRAQTVASRAATKQTKTARDKQQDQMGLADLLEHGLKDMYYAERKIYRSLPKMIKAAEDPALVEALTAHREETQGHIETLEAVFELLGVRAKAEKCDAIDGILTEAETILEDFGGTMAGDAAIIFSAGAVEHYEIARYSAMIGFADALGLDEVHQKLQSTLDQENAAQSKLSEMAEGSINAAASEYDEDTADGAKKKAS</sequence>
<evidence type="ECO:0000256" key="1">
    <source>
        <dbReference type="SAM" id="MobiDB-lite"/>
    </source>
</evidence>
<dbReference type="Proteomes" id="UP001595547">
    <property type="component" value="Unassembled WGS sequence"/>
</dbReference>
<dbReference type="InterPro" id="IPR010287">
    <property type="entry name" value="DUF892_YciF-like"/>
</dbReference>
<evidence type="ECO:0000313" key="3">
    <source>
        <dbReference type="Proteomes" id="UP001595547"/>
    </source>
</evidence>
<dbReference type="Gene3D" id="1.20.1260.10">
    <property type="match status" value="1"/>
</dbReference>
<dbReference type="CDD" id="cd07909">
    <property type="entry name" value="YciF"/>
    <property type="match status" value="1"/>
</dbReference>
<dbReference type="Pfam" id="PF05974">
    <property type="entry name" value="DUF892"/>
    <property type="match status" value="1"/>
</dbReference>
<dbReference type="InterPro" id="IPR047114">
    <property type="entry name" value="YciF"/>
</dbReference>
<evidence type="ECO:0000313" key="2">
    <source>
        <dbReference type="EMBL" id="MFC3179363.1"/>
    </source>
</evidence>
<feature type="region of interest" description="Disordered" evidence="1">
    <location>
        <begin position="1"/>
        <end position="58"/>
    </location>
</feature>
<accession>A0ABV7IU79</accession>
<protein>
    <submittedName>
        <fullName evidence="2">Ferritin-like domain-containing protein</fullName>
    </submittedName>
</protein>